<dbReference type="RefSeq" id="WP_193934100.1">
    <property type="nucleotide sequence ID" value="NZ_CAWPMZ010000099.1"/>
</dbReference>
<name>A0ABR9UWK8_9CHRO</name>
<dbReference type="InterPro" id="IPR017972">
    <property type="entry name" value="Cyt_P450_CS"/>
</dbReference>
<dbReference type="PANTHER" id="PTHR24286:SF24">
    <property type="entry name" value="LANOSTEROL 14-ALPHA DEMETHYLASE"/>
    <property type="match status" value="1"/>
</dbReference>
<protein>
    <submittedName>
        <fullName evidence="9">Cytochrome P450</fullName>
    </submittedName>
</protein>
<dbReference type="Gene3D" id="1.10.630.10">
    <property type="entry name" value="Cytochrome P450"/>
    <property type="match status" value="1"/>
</dbReference>
<evidence type="ECO:0000313" key="10">
    <source>
        <dbReference type="Proteomes" id="UP000651156"/>
    </source>
</evidence>
<dbReference type="PANTHER" id="PTHR24286">
    <property type="entry name" value="CYTOCHROME P450 26"/>
    <property type="match status" value="1"/>
</dbReference>
<dbReference type="EMBL" id="JADEWN010000062">
    <property type="protein sequence ID" value="MBE9192682.1"/>
    <property type="molecule type" value="Genomic_DNA"/>
</dbReference>
<evidence type="ECO:0000256" key="5">
    <source>
        <dbReference type="ARBA" id="ARBA00023002"/>
    </source>
</evidence>
<dbReference type="PRINTS" id="PR00385">
    <property type="entry name" value="P450"/>
</dbReference>
<keyword evidence="3 8" id="KW-0349">Heme</keyword>
<proteinExistence type="inferred from homology"/>
<dbReference type="PRINTS" id="PR00465">
    <property type="entry name" value="EP450IV"/>
</dbReference>
<evidence type="ECO:0000256" key="4">
    <source>
        <dbReference type="ARBA" id="ARBA00022723"/>
    </source>
</evidence>
<evidence type="ECO:0000256" key="8">
    <source>
        <dbReference type="RuleBase" id="RU000461"/>
    </source>
</evidence>
<keyword evidence="7 8" id="KW-0503">Monooxygenase</keyword>
<dbReference type="SUPFAM" id="SSF48264">
    <property type="entry name" value="Cytochrome P450"/>
    <property type="match status" value="1"/>
</dbReference>
<reference evidence="9 10" key="1">
    <citation type="submission" date="2020-10" db="EMBL/GenBank/DDBJ databases">
        <authorList>
            <person name="Castelo-Branco R."/>
            <person name="Eusebio N."/>
            <person name="Adriana R."/>
            <person name="Vieira A."/>
            <person name="Brugerolle De Fraissinette N."/>
            <person name="Rezende De Castro R."/>
            <person name="Schneider M.P."/>
            <person name="Vasconcelos V."/>
            <person name="Leao P.N."/>
        </authorList>
    </citation>
    <scope>NUCLEOTIDE SEQUENCE [LARGE SCALE GENOMIC DNA]</scope>
    <source>
        <strain evidence="9 10">LEGE 06123</strain>
    </source>
</reference>
<dbReference type="Pfam" id="PF00067">
    <property type="entry name" value="p450"/>
    <property type="match status" value="1"/>
</dbReference>
<comment type="cofactor">
    <cofactor evidence="1">
        <name>heme</name>
        <dbReference type="ChEBI" id="CHEBI:30413"/>
    </cofactor>
</comment>
<evidence type="ECO:0000256" key="7">
    <source>
        <dbReference type="ARBA" id="ARBA00023033"/>
    </source>
</evidence>
<evidence type="ECO:0000256" key="6">
    <source>
        <dbReference type="ARBA" id="ARBA00023004"/>
    </source>
</evidence>
<dbReference type="PROSITE" id="PS00086">
    <property type="entry name" value="CYTOCHROME_P450"/>
    <property type="match status" value="1"/>
</dbReference>
<comment type="caution">
    <text evidence="9">The sequence shown here is derived from an EMBL/GenBank/DDBJ whole genome shotgun (WGS) entry which is preliminary data.</text>
</comment>
<comment type="similarity">
    <text evidence="2 8">Belongs to the cytochrome P450 family.</text>
</comment>
<sequence length="453" mass="52021">MVVQTKPTSQFKPAEEMPGSFGKLFGGETKELFRDEELFYWDHFQRYGSVFKSRIFGKNFAFLIGPDANRLVLAEKADHLSARLGWIFLEPIFGKGLLLQDGAEHQATRRLMYPAMHGRSLNNYFDTIQEIVDKFFEDWQEGSTISLIEEFTNLSTTIAIRLILGTETDSEFAEATQYFLGMLVGRRAKLKLDIPQTLYGRSQQARRNLQAFLRRKIAQRRQQGLLQESRDFLGLLLASVDENGNSLSESDIIDQLLMVLFAGHENPAVLLSWLMFELVAHPEWYDRLRTEYAQVVGHEPLNLSHLKQLPQMGYALKEVERLYPPVQNMSRGVVKDIYYAGYCIPAGWHVDISPLLTHRLPEIYTDPDRFDPDRFAPPREEDKKHSFALVGFGSGPHSCLGWQFAQMEMKIILSKLLRYDWSVTPEPSAIVPVRQPSKYQDSLQAQVKKVLNP</sequence>
<dbReference type="InterPro" id="IPR002403">
    <property type="entry name" value="Cyt_P450_E_grp-IV"/>
</dbReference>
<keyword evidence="6 8" id="KW-0408">Iron</keyword>
<organism evidence="9 10">
    <name type="scientific">Gloeocapsopsis crepidinum LEGE 06123</name>
    <dbReference type="NCBI Taxonomy" id="588587"/>
    <lineage>
        <taxon>Bacteria</taxon>
        <taxon>Bacillati</taxon>
        <taxon>Cyanobacteriota</taxon>
        <taxon>Cyanophyceae</taxon>
        <taxon>Oscillatoriophycideae</taxon>
        <taxon>Chroococcales</taxon>
        <taxon>Chroococcaceae</taxon>
        <taxon>Gloeocapsopsis</taxon>
    </lineage>
</organism>
<evidence type="ECO:0000256" key="3">
    <source>
        <dbReference type="ARBA" id="ARBA00022617"/>
    </source>
</evidence>
<keyword evidence="5 8" id="KW-0560">Oxidoreductase</keyword>
<evidence type="ECO:0000256" key="1">
    <source>
        <dbReference type="ARBA" id="ARBA00001971"/>
    </source>
</evidence>
<evidence type="ECO:0000313" key="9">
    <source>
        <dbReference type="EMBL" id="MBE9192682.1"/>
    </source>
</evidence>
<dbReference type="Proteomes" id="UP000651156">
    <property type="component" value="Unassembled WGS sequence"/>
</dbReference>
<evidence type="ECO:0000256" key="2">
    <source>
        <dbReference type="ARBA" id="ARBA00010617"/>
    </source>
</evidence>
<dbReference type="InterPro" id="IPR001128">
    <property type="entry name" value="Cyt_P450"/>
</dbReference>
<keyword evidence="10" id="KW-1185">Reference proteome</keyword>
<accession>A0ABR9UWK8</accession>
<gene>
    <name evidence="9" type="ORF">IQ230_20475</name>
</gene>
<dbReference type="InterPro" id="IPR036396">
    <property type="entry name" value="Cyt_P450_sf"/>
</dbReference>
<keyword evidence="4 8" id="KW-0479">Metal-binding</keyword>